<name>A0A6I1HNH3_9BURK</name>
<organism evidence="1 2">
    <name type="scientific">Janthinobacterium violaceinigrum</name>
    <dbReference type="NCBI Taxonomy" id="2654252"/>
    <lineage>
        <taxon>Bacteria</taxon>
        <taxon>Pseudomonadati</taxon>
        <taxon>Pseudomonadota</taxon>
        <taxon>Betaproteobacteria</taxon>
        <taxon>Burkholderiales</taxon>
        <taxon>Oxalobacteraceae</taxon>
        <taxon>Janthinobacterium</taxon>
    </lineage>
</organism>
<evidence type="ECO:0000313" key="1">
    <source>
        <dbReference type="EMBL" id="KAB8059652.1"/>
    </source>
</evidence>
<protein>
    <submittedName>
        <fullName evidence="1">Uncharacterized protein</fullName>
    </submittedName>
</protein>
<dbReference type="RefSeq" id="WP_152284948.1">
    <property type="nucleotide sequence ID" value="NZ_WFLI01000048.1"/>
</dbReference>
<comment type="caution">
    <text evidence="1">The sequence shown here is derived from an EMBL/GenBank/DDBJ whole genome shotgun (WGS) entry which is preliminary data.</text>
</comment>
<dbReference type="AlphaFoldDB" id="A0A6I1HNH3"/>
<reference evidence="1 2" key="1">
    <citation type="submission" date="2019-10" db="EMBL/GenBank/DDBJ databases">
        <title>Three novel species isolated from a subtropical stream in China.</title>
        <authorList>
            <person name="Lu H."/>
        </authorList>
    </citation>
    <scope>NUCLEOTIDE SEQUENCE [LARGE SCALE GENOMIC DNA]</scope>
    <source>
        <strain evidence="1 2">FT13W</strain>
    </source>
</reference>
<dbReference type="EMBL" id="WFLI01000048">
    <property type="protein sequence ID" value="KAB8059652.1"/>
    <property type="molecule type" value="Genomic_DNA"/>
</dbReference>
<proteinExistence type="predicted"/>
<evidence type="ECO:0000313" key="2">
    <source>
        <dbReference type="Proteomes" id="UP000468717"/>
    </source>
</evidence>
<sequence>MSSLIVDNPIDFDVWCRIEDGSQKLAAAWTANMNSQYIIDAFKIVRESIKIDGYIQIFVRCGWDDIPGLLLKLPKFVQKDTLIITQSSYRPSDCPRYCEIHSLRYVAQLCPVCNGFYISNVINGKRFVASKN</sequence>
<accession>A0A6I1HNH3</accession>
<dbReference type="Proteomes" id="UP000468717">
    <property type="component" value="Unassembled WGS sequence"/>
</dbReference>
<keyword evidence="2" id="KW-1185">Reference proteome</keyword>
<gene>
    <name evidence="1" type="ORF">GCN75_26035</name>
</gene>